<organism evidence="1 2">
    <name type="scientific">Pseudoalteromonas rubra</name>
    <dbReference type="NCBI Taxonomy" id="43658"/>
    <lineage>
        <taxon>Bacteria</taxon>
        <taxon>Pseudomonadati</taxon>
        <taxon>Pseudomonadota</taxon>
        <taxon>Gammaproteobacteria</taxon>
        <taxon>Alteromonadales</taxon>
        <taxon>Pseudoalteromonadaceae</taxon>
        <taxon>Pseudoalteromonas</taxon>
    </lineage>
</organism>
<evidence type="ECO:0000313" key="1">
    <source>
        <dbReference type="EMBL" id="KAF7781511.1"/>
    </source>
</evidence>
<dbReference type="EMBL" id="AHCD03000044">
    <property type="protein sequence ID" value="KAF7781511.1"/>
    <property type="molecule type" value="Genomic_DNA"/>
</dbReference>
<dbReference type="Proteomes" id="UP000016480">
    <property type="component" value="Unassembled WGS sequence"/>
</dbReference>
<reference evidence="1 2" key="1">
    <citation type="journal article" date="2012" name="J. Bacteriol.">
        <title>Genome sequence of the cycloprodigiosin-producing bacterial strain Pseudoalteromonas rubra ATCC 29570(T).</title>
        <authorList>
            <person name="Xie B.B."/>
            <person name="Shu Y.L."/>
            <person name="Qin Q.L."/>
            <person name="Rong J.C."/>
            <person name="Zhang X.Y."/>
            <person name="Chen X.L."/>
            <person name="Zhou B.C."/>
            <person name="Zhang Y.Z."/>
        </authorList>
    </citation>
    <scope>NUCLEOTIDE SEQUENCE [LARGE SCALE GENOMIC DNA]</scope>
    <source>
        <strain evidence="1 2">DSM 6842</strain>
    </source>
</reference>
<name>A0A8T0C2Q0_9GAMM</name>
<accession>A0A8T0C2Q0</accession>
<evidence type="ECO:0000313" key="2">
    <source>
        <dbReference type="Proteomes" id="UP000016480"/>
    </source>
</evidence>
<comment type="caution">
    <text evidence="1">The sequence shown here is derived from an EMBL/GenBank/DDBJ whole genome shotgun (WGS) entry which is preliminary data.</text>
</comment>
<gene>
    <name evidence="1" type="ORF">PRUB_b0753</name>
</gene>
<dbReference type="AlphaFoldDB" id="A0A8T0C2Q0"/>
<sequence length="37" mass="4009">MSVMAPYMSHNINSLFLSLKLNSAEKQVNIGKSGAKV</sequence>
<protein>
    <submittedName>
        <fullName evidence="1">Uncharacterized protein</fullName>
    </submittedName>
</protein>
<proteinExistence type="predicted"/>